<dbReference type="OrthoDB" id="10252009at2759"/>
<sequence>MQKRGKLQLSTDSQGTKKAMSNVSASSVTSGRPSGKGRKKSPADQANAAAIPSSSDNGQPSSSAEQVPMTPATSGKSEPLFGMYRNSHMPSSLARTNEAFYAWSADDATFAAISVRAHFAEKADRIVPLPPSSHSRDLDLSKQSEVFQQLKQEFAGVENHHKAVVAQDARRAKFAGCADMAVYACQAEEAFFAINQTGVRDGEGSTIGGFDVSMEDAGSIEEDTPMPDAPPI</sequence>
<protein>
    <submittedName>
        <fullName evidence="2">Uncharacterized protein</fullName>
    </submittedName>
</protein>
<feature type="compositionally biased region" description="Polar residues" evidence="1">
    <location>
        <begin position="8"/>
        <end position="32"/>
    </location>
</feature>
<gene>
    <name evidence="2" type="ORF">EDB81DRAFT_794833</name>
</gene>
<feature type="region of interest" description="Disordered" evidence="1">
    <location>
        <begin position="1"/>
        <end position="83"/>
    </location>
</feature>
<name>A0A9P9EW13_9HYPO</name>
<dbReference type="EMBL" id="JAGMUV010000008">
    <property type="protein sequence ID" value="KAH7146307.1"/>
    <property type="molecule type" value="Genomic_DNA"/>
</dbReference>
<comment type="caution">
    <text evidence="2">The sequence shown here is derived from an EMBL/GenBank/DDBJ whole genome shotgun (WGS) entry which is preliminary data.</text>
</comment>
<dbReference type="AlphaFoldDB" id="A0A9P9EW13"/>
<evidence type="ECO:0000313" key="2">
    <source>
        <dbReference type="EMBL" id="KAH7146307.1"/>
    </source>
</evidence>
<evidence type="ECO:0000313" key="3">
    <source>
        <dbReference type="Proteomes" id="UP000738349"/>
    </source>
</evidence>
<accession>A0A9P9EW13</accession>
<organism evidence="2 3">
    <name type="scientific">Dactylonectria macrodidyma</name>
    <dbReference type="NCBI Taxonomy" id="307937"/>
    <lineage>
        <taxon>Eukaryota</taxon>
        <taxon>Fungi</taxon>
        <taxon>Dikarya</taxon>
        <taxon>Ascomycota</taxon>
        <taxon>Pezizomycotina</taxon>
        <taxon>Sordariomycetes</taxon>
        <taxon>Hypocreomycetidae</taxon>
        <taxon>Hypocreales</taxon>
        <taxon>Nectriaceae</taxon>
        <taxon>Dactylonectria</taxon>
    </lineage>
</organism>
<reference evidence="2" key="1">
    <citation type="journal article" date="2021" name="Nat. Commun.">
        <title>Genetic determinants of endophytism in the Arabidopsis root mycobiome.</title>
        <authorList>
            <person name="Mesny F."/>
            <person name="Miyauchi S."/>
            <person name="Thiergart T."/>
            <person name="Pickel B."/>
            <person name="Atanasova L."/>
            <person name="Karlsson M."/>
            <person name="Huettel B."/>
            <person name="Barry K.W."/>
            <person name="Haridas S."/>
            <person name="Chen C."/>
            <person name="Bauer D."/>
            <person name="Andreopoulos W."/>
            <person name="Pangilinan J."/>
            <person name="LaButti K."/>
            <person name="Riley R."/>
            <person name="Lipzen A."/>
            <person name="Clum A."/>
            <person name="Drula E."/>
            <person name="Henrissat B."/>
            <person name="Kohler A."/>
            <person name="Grigoriev I.V."/>
            <person name="Martin F.M."/>
            <person name="Hacquard S."/>
        </authorList>
    </citation>
    <scope>NUCLEOTIDE SEQUENCE</scope>
    <source>
        <strain evidence="2">MPI-CAGE-AT-0147</strain>
    </source>
</reference>
<dbReference type="Proteomes" id="UP000738349">
    <property type="component" value="Unassembled WGS sequence"/>
</dbReference>
<keyword evidence="3" id="KW-1185">Reference proteome</keyword>
<feature type="compositionally biased region" description="Low complexity" evidence="1">
    <location>
        <begin position="53"/>
        <end position="63"/>
    </location>
</feature>
<evidence type="ECO:0000256" key="1">
    <source>
        <dbReference type="SAM" id="MobiDB-lite"/>
    </source>
</evidence>
<proteinExistence type="predicted"/>